<reference evidence="1 2" key="2">
    <citation type="journal article" date="2022" name="Mar. Drugs">
        <title>Bioassay-Guided Fractionation Leads to the Detection of Cholic Acid Generated by the Rare Thalassomonas sp.</title>
        <authorList>
            <person name="Pheiffer F."/>
            <person name="Schneider Y.K."/>
            <person name="Hansen E.H."/>
            <person name="Andersen J.H."/>
            <person name="Isaksson J."/>
            <person name="Busche T."/>
            <person name="R C."/>
            <person name="Kalinowski J."/>
            <person name="Zyl L.V."/>
            <person name="Trindade M."/>
        </authorList>
    </citation>
    <scope>NUCLEOTIDE SEQUENCE [LARGE SCALE GENOMIC DNA]</scope>
    <source>
        <strain evidence="1 2">XOM25</strain>
    </source>
</reference>
<proteinExistence type="predicted"/>
<gene>
    <name evidence="1" type="ORF">SG34_007090</name>
</gene>
<evidence type="ECO:0000313" key="2">
    <source>
        <dbReference type="Proteomes" id="UP000032352"/>
    </source>
</evidence>
<name>A0AAE9Z5Z7_9GAMM</name>
<organism evidence="1 2">
    <name type="scientific">Thalassomonas viridans</name>
    <dbReference type="NCBI Taxonomy" id="137584"/>
    <lineage>
        <taxon>Bacteria</taxon>
        <taxon>Pseudomonadati</taxon>
        <taxon>Pseudomonadota</taxon>
        <taxon>Gammaproteobacteria</taxon>
        <taxon>Alteromonadales</taxon>
        <taxon>Colwelliaceae</taxon>
        <taxon>Thalassomonas</taxon>
    </lineage>
</organism>
<dbReference type="KEGG" id="tvd:SG34_007090"/>
<sequence length="94" mass="11067">MIGQFIKEIFKPFDGPLLEGPTRFRYSQGMIGRLVFIDDANKYCPYFREAKRFGLIDGEEIIIRPSKCLLGIIRPSLNYEIFRDGKWHRVQVIK</sequence>
<dbReference type="Proteomes" id="UP000032352">
    <property type="component" value="Chromosome"/>
</dbReference>
<keyword evidence="2" id="KW-1185">Reference proteome</keyword>
<dbReference type="AlphaFoldDB" id="A0AAE9Z5Z7"/>
<accession>A0AAE9Z5Z7</accession>
<dbReference type="RefSeq" id="WP_044837242.1">
    <property type="nucleotide sequence ID" value="NZ_CP059733.1"/>
</dbReference>
<protein>
    <submittedName>
        <fullName evidence="1">Uncharacterized protein</fullName>
    </submittedName>
</protein>
<dbReference type="EMBL" id="CP059733">
    <property type="protein sequence ID" value="WDE06665.1"/>
    <property type="molecule type" value="Genomic_DNA"/>
</dbReference>
<reference evidence="1 2" key="1">
    <citation type="journal article" date="2015" name="Genome Announc.">
        <title>Draft Genome Sequences of Marine Isolates of Thalassomonas viridans and Thalassomonas actiniarum.</title>
        <authorList>
            <person name="Olonade I."/>
            <person name="van Zyl L.J."/>
            <person name="Trindade M."/>
        </authorList>
    </citation>
    <scope>NUCLEOTIDE SEQUENCE [LARGE SCALE GENOMIC DNA]</scope>
    <source>
        <strain evidence="1 2">XOM25</strain>
    </source>
</reference>
<evidence type="ECO:0000313" key="1">
    <source>
        <dbReference type="EMBL" id="WDE06665.1"/>
    </source>
</evidence>